<sequence length="349" mass="36932">MRRAAEPLCGGRLTTRACATGGARRTVQPVSRHWTARVRRRAAGPVALVTLLVSALAGLAACRDAPTQPVRIRIATGSPTAVYHAFGQSLATILNRELPGVQASVVVTAASAQNVRLVGSGEAELGFTQADVLPPDSAEHPAVLAVARVYDDLLHLVTTAGGPVRTLADLRGRRVSVGADGSGTEITATRLLEVAQLGGDQIRKEHLGLDDSVAALSAGRIDAFFFSGGLPVRGVANLADSTAIRLIDLGDWVEPLRRGYGQVYVTRDVPRSVYGVEPVSTVANPNYLVVRADLPEPLVREVTRLLMERREELAAAHPAAGRMSPRSAIATTPLPLHPGATDWYRATKP</sequence>
<feature type="transmembrane region" description="Helical" evidence="1">
    <location>
        <begin position="42"/>
        <end position="61"/>
    </location>
</feature>
<dbReference type="OrthoDB" id="5582316at2"/>
<dbReference type="InterPro" id="IPR011852">
    <property type="entry name" value="TRAP_TAXI"/>
</dbReference>
<keyword evidence="1" id="KW-1133">Transmembrane helix</keyword>
<evidence type="ECO:0000313" key="2">
    <source>
        <dbReference type="EMBL" id="SCF28356.1"/>
    </source>
</evidence>
<dbReference type="PANTHER" id="PTHR42941:SF1">
    <property type="entry name" value="SLL1037 PROTEIN"/>
    <property type="match status" value="1"/>
</dbReference>
<reference evidence="3" key="1">
    <citation type="submission" date="2016-06" db="EMBL/GenBank/DDBJ databases">
        <authorList>
            <person name="Varghese N."/>
            <person name="Submissions Spin"/>
        </authorList>
    </citation>
    <scope>NUCLEOTIDE SEQUENCE [LARGE SCALE GENOMIC DNA]</scope>
    <source>
        <strain evidence="3">DSM 43909</strain>
    </source>
</reference>
<dbReference type="EMBL" id="LT607411">
    <property type="protein sequence ID" value="SCF28356.1"/>
    <property type="molecule type" value="Genomic_DNA"/>
</dbReference>
<evidence type="ECO:0000256" key="1">
    <source>
        <dbReference type="SAM" id="Phobius"/>
    </source>
</evidence>
<keyword evidence="1" id="KW-0472">Membrane</keyword>
<evidence type="ECO:0008006" key="4">
    <source>
        <dbReference type="Google" id="ProtNLM"/>
    </source>
</evidence>
<dbReference type="Proteomes" id="UP000198242">
    <property type="component" value="Chromosome I"/>
</dbReference>
<dbReference type="PANTHER" id="PTHR42941">
    <property type="entry name" value="SLL1037 PROTEIN"/>
    <property type="match status" value="1"/>
</dbReference>
<dbReference type="AlphaFoldDB" id="A0A1C4Z608"/>
<keyword evidence="1" id="KW-0812">Transmembrane</keyword>
<dbReference type="SUPFAM" id="SSF53850">
    <property type="entry name" value="Periplasmic binding protein-like II"/>
    <property type="match status" value="1"/>
</dbReference>
<dbReference type="Pfam" id="PF16868">
    <property type="entry name" value="NMT1_3"/>
    <property type="match status" value="1"/>
</dbReference>
<name>A0A1C4Z608_MICVI</name>
<protein>
    <recommendedName>
        <fullName evidence="4">TRAP transporter solute receptor, TAXI family</fullName>
    </recommendedName>
</protein>
<keyword evidence="3" id="KW-1185">Reference proteome</keyword>
<proteinExistence type="predicted"/>
<dbReference type="NCBIfam" id="TIGR02122">
    <property type="entry name" value="TRAP_TAXI"/>
    <property type="match status" value="1"/>
</dbReference>
<gene>
    <name evidence="2" type="ORF">GA0074695_5142</name>
</gene>
<evidence type="ECO:0000313" key="3">
    <source>
        <dbReference type="Proteomes" id="UP000198242"/>
    </source>
</evidence>
<dbReference type="CDD" id="cd13569">
    <property type="entry name" value="PBP2_TAXI_TRAP_like_1"/>
    <property type="match status" value="1"/>
</dbReference>
<organism evidence="2 3">
    <name type="scientific">Micromonospora viridifaciens</name>
    <dbReference type="NCBI Taxonomy" id="1881"/>
    <lineage>
        <taxon>Bacteria</taxon>
        <taxon>Bacillati</taxon>
        <taxon>Actinomycetota</taxon>
        <taxon>Actinomycetes</taxon>
        <taxon>Micromonosporales</taxon>
        <taxon>Micromonosporaceae</taxon>
        <taxon>Micromonospora</taxon>
    </lineage>
</organism>
<dbReference type="Gene3D" id="3.40.190.10">
    <property type="entry name" value="Periplasmic binding protein-like II"/>
    <property type="match status" value="2"/>
</dbReference>
<accession>A0A1C4Z608</accession>